<evidence type="ECO:0000256" key="4">
    <source>
        <dbReference type="ARBA" id="ARBA00023015"/>
    </source>
</evidence>
<keyword evidence="5" id="KW-0238">DNA-binding</keyword>
<keyword evidence="3" id="KW-0862">Zinc</keyword>
<evidence type="ECO:0000256" key="7">
    <source>
        <dbReference type="ARBA" id="ARBA00023242"/>
    </source>
</evidence>
<dbReference type="InterPro" id="IPR001138">
    <property type="entry name" value="Zn2Cys6_DnaBD"/>
</dbReference>
<dbReference type="Proteomes" id="UP000078240">
    <property type="component" value="Unassembled WGS sequence"/>
</dbReference>
<keyword evidence="7" id="KW-0539">Nucleus</keyword>
<evidence type="ECO:0000313" key="10">
    <source>
        <dbReference type="EMBL" id="OAQ63797.1"/>
    </source>
</evidence>
<dbReference type="CDD" id="cd12148">
    <property type="entry name" value="fungal_TF_MHR"/>
    <property type="match status" value="1"/>
</dbReference>
<proteinExistence type="predicted"/>
<dbReference type="GO" id="GO:0005634">
    <property type="term" value="C:nucleus"/>
    <property type="evidence" value="ECO:0007669"/>
    <property type="project" value="UniProtKB-SubCell"/>
</dbReference>
<dbReference type="GO" id="GO:0000981">
    <property type="term" value="F:DNA-binding transcription factor activity, RNA polymerase II-specific"/>
    <property type="evidence" value="ECO:0007669"/>
    <property type="project" value="InterPro"/>
</dbReference>
<organism evidence="10 11">
    <name type="scientific">Purpureocillium lilacinum</name>
    <name type="common">Paecilomyces lilacinus</name>
    <dbReference type="NCBI Taxonomy" id="33203"/>
    <lineage>
        <taxon>Eukaryota</taxon>
        <taxon>Fungi</taxon>
        <taxon>Dikarya</taxon>
        <taxon>Ascomycota</taxon>
        <taxon>Pezizomycotina</taxon>
        <taxon>Sordariomycetes</taxon>
        <taxon>Hypocreomycetidae</taxon>
        <taxon>Hypocreales</taxon>
        <taxon>Ophiocordycipitaceae</taxon>
        <taxon>Purpureocillium</taxon>
    </lineage>
</organism>
<reference evidence="10 11" key="1">
    <citation type="submission" date="2016-01" db="EMBL/GenBank/DDBJ databases">
        <title>Biosynthesis of antibiotic leucinostatins and their inhibition on Phytophthora in bio-control Purpureocillium lilacinum.</title>
        <authorList>
            <person name="Wang G."/>
            <person name="Liu Z."/>
            <person name="Lin R."/>
            <person name="Li E."/>
            <person name="Mao Z."/>
            <person name="Ling J."/>
            <person name="Yin W."/>
            <person name="Xie B."/>
        </authorList>
    </citation>
    <scope>NUCLEOTIDE SEQUENCE [LARGE SCALE GENOMIC DNA]</scope>
    <source>
        <strain evidence="10">PLBJ-1</strain>
    </source>
</reference>
<protein>
    <submittedName>
        <fullName evidence="10">Nitrate assimilation regulatory protein nirA</fullName>
    </submittedName>
</protein>
<comment type="subcellular location">
    <subcellularLocation>
        <location evidence="1">Nucleus</location>
    </subcellularLocation>
</comment>
<evidence type="ECO:0000256" key="8">
    <source>
        <dbReference type="SAM" id="MobiDB-lite"/>
    </source>
</evidence>
<dbReference type="GO" id="GO:0008270">
    <property type="term" value="F:zinc ion binding"/>
    <property type="evidence" value="ECO:0007669"/>
    <property type="project" value="InterPro"/>
</dbReference>
<dbReference type="InterPro" id="IPR036864">
    <property type="entry name" value="Zn2-C6_fun-type_DNA-bd_sf"/>
</dbReference>
<dbReference type="InterPro" id="IPR051615">
    <property type="entry name" value="Transcr_Regulatory_Elem"/>
</dbReference>
<evidence type="ECO:0000256" key="3">
    <source>
        <dbReference type="ARBA" id="ARBA00022833"/>
    </source>
</evidence>
<dbReference type="GO" id="GO:0003677">
    <property type="term" value="F:DNA binding"/>
    <property type="evidence" value="ECO:0007669"/>
    <property type="project" value="UniProtKB-KW"/>
</dbReference>
<gene>
    <name evidence="10" type="ORF">VFPBJ_11309</name>
</gene>
<name>A0A179FEI2_PURLI</name>
<sequence>MRPSTSPTSQSFVHRYAPRIHFAALRGADYDNLQCDGEDPCQRCKDAGLECAFEQSRREAKHALRAEIERLRRISERNKALLDALSSMDDADTYHMVAQRLMDNTATRDSVYHDLPDHLKTAPGPLSDPAGIIEPSLRRNSRRDSPAPPSAAASSSNIGRVTCPHCHGVLPVSSFVTNRNDSPGTTSERRLSGDAQSKANYITTPDSAAGCVPLVPVVLSVTAVDETKQIDPWTRTGWPVTDVMDHLESLLTWDYLPFCILCKDPFLQDFVRGEGRYCSPALVNALLALSARNLDKREIPHQQQHQKVRQTRLAKSVADGRFPGFWDSQELFNEAETLIRGKERLAILPDIQTLGMLALYQVNCGREAEARELSEAFKAAITELCLREPLEAVKLDGLYMQVRATTYCGAISPVRYDVSLFCFSFPCHWSAHCICTCRTLKLLAAQPTGIHTAVMQDDGVALDCQPCACEPGKLSLVLSSTLGEYTAQISNPQLVPAKIFQLTEWVYKLLVRLPAATGDEVVLIYRRCLDWYEGFYVMLAADGSNSPFVAFVHMYYHSCLLSLFRPYVSMPLSGLHVHPRDICLQAARSILGLSEAYVDTFDVRNLSPLVPYFVCASGLLSLAVEELGHGIYAAPLPNHGEDGCLAETTEPPQNTIKQEPNADPVIFETYYMHMPTGEQRNQAAPQQPPIQMPIVTHARSLLSKMSCAHPAAFLVEGILHRAFGNN</sequence>
<dbReference type="PANTHER" id="PTHR31313">
    <property type="entry name" value="TY1 ENHANCER ACTIVATOR"/>
    <property type="match status" value="1"/>
</dbReference>
<evidence type="ECO:0000256" key="5">
    <source>
        <dbReference type="ARBA" id="ARBA00023125"/>
    </source>
</evidence>
<keyword evidence="2" id="KW-0479">Metal-binding</keyword>
<evidence type="ECO:0000256" key="6">
    <source>
        <dbReference type="ARBA" id="ARBA00023163"/>
    </source>
</evidence>
<evidence type="ECO:0000256" key="1">
    <source>
        <dbReference type="ARBA" id="ARBA00004123"/>
    </source>
</evidence>
<keyword evidence="6" id="KW-0804">Transcription</keyword>
<keyword evidence="4" id="KW-0805">Transcription regulation</keyword>
<evidence type="ECO:0000259" key="9">
    <source>
        <dbReference type="Pfam" id="PF00172"/>
    </source>
</evidence>
<dbReference type="Gene3D" id="4.10.240.10">
    <property type="entry name" value="Zn(2)-C6 fungal-type DNA-binding domain"/>
    <property type="match status" value="1"/>
</dbReference>
<evidence type="ECO:0000313" key="11">
    <source>
        <dbReference type="Proteomes" id="UP000078240"/>
    </source>
</evidence>
<dbReference type="EMBL" id="LSBH01000019">
    <property type="protein sequence ID" value="OAQ63797.1"/>
    <property type="molecule type" value="Genomic_DNA"/>
</dbReference>
<feature type="domain" description="Zn(2)-C6 fungal-type" evidence="9">
    <location>
        <begin position="34"/>
        <end position="59"/>
    </location>
</feature>
<feature type="region of interest" description="Disordered" evidence="8">
    <location>
        <begin position="116"/>
        <end position="158"/>
    </location>
</feature>
<dbReference type="Pfam" id="PF00172">
    <property type="entry name" value="Zn_clus"/>
    <property type="match status" value="1"/>
</dbReference>
<accession>A0A179FEI2</accession>
<evidence type="ECO:0000256" key="2">
    <source>
        <dbReference type="ARBA" id="ARBA00022723"/>
    </source>
</evidence>
<dbReference type="PANTHER" id="PTHR31313:SF4">
    <property type="entry name" value="CONIDIAL DEVELOPMENT PROTEIN FLUFFY"/>
    <property type="match status" value="1"/>
</dbReference>
<comment type="caution">
    <text evidence="10">The sequence shown here is derived from an EMBL/GenBank/DDBJ whole genome shotgun (WGS) entry which is preliminary data.</text>
</comment>
<dbReference type="AlphaFoldDB" id="A0A179FEI2"/>